<evidence type="ECO:0000256" key="1">
    <source>
        <dbReference type="SAM" id="MobiDB-lite"/>
    </source>
</evidence>
<feature type="compositionally biased region" description="Low complexity" evidence="1">
    <location>
        <begin position="487"/>
        <end position="507"/>
    </location>
</feature>
<feature type="compositionally biased region" description="Low complexity" evidence="1">
    <location>
        <begin position="111"/>
        <end position="124"/>
    </location>
</feature>
<keyword evidence="2" id="KW-0812">Transmembrane</keyword>
<keyword evidence="4" id="KW-1185">Reference proteome</keyword>
<dbReference type="AlphaFoldDB" id="A0A2J6PG99"/>
<evidence type="ECO:0000256" key="2">
    <source>
        <dbReference type="SAM" id="Phobius"/>
    </source>
</evidence>
<keyword evidence="2" id="KW-1133">Transmembrane helix</keyword>
<dbReference type="Proteomes" id="UP000235672">
    <property type="component" value="Unassembled WGS sequence"/>
</dbReference>
<organism evidence="3 4">
    <name type="scientific">Hyaloscypha hepaticicola</name>
    <dbReference type="NCBI Taxonomy" id="2082293"/>
    <lineage>
        <taxon>Eukaryota</taxon>
        <taxon>Fungi</taxon>
        <taxon>Dikarya</taxon>
        <taxon>Ascomycota</taxon>
        <taxon>Pezizomycotina</taxon>
        <taxon>Leotiomycetes</taxon>
        <taxon>Helotiales</taxon>
        <taxon>Hyaloscyphaceae</taxon>
        <taxon>Hyaloscypha</taxon>
    </lineage>
</organism>
<feature type="compositionally biased region" description="Basic and acidic residues" evidence="1">
    <location>
        <begin position="295"/>
        <end position="309"/>
    </location>
</feature>
<dbReference type="OrthoDB" id="5361354at2759"/>
<accession>A0A2J6PG99</accession>
<evidence type="ECO:0000313" key="4">
    <source>
        <dbReference type="Proteomes" id="UP000235672"/>
    </source>
</evidence>
<feature type="compositionally biased region" description="Polar residues" evidence="1">
    <location>
        <begin position="382"/>
        <end position="398"/>
    </location>
</feature>
<feature type="region of interest" description="Disordered" evidence="1">
    <location>
        <begin position="78"/>
        <end position="192"/>
    </location>
</feature>
<feature type="compositionally biased region" description="Polar residues" evidence="1">
    <location>
        <begin position="125"/>
        <end position="137"/>
    </location>
</feature>
<evidence type="ECO:0000313" key="3">
    <source>
        <dbReference type="EMBL" id="PMD12989.1"/>
    </source>
</evidence>
<sequence>MGAISTGEVFGIILGCLVIIGFIAGGIKLHMNKQRLKERKVAEMEAAMKSTDREKLVRRAKKPGEGDLLGVRALEHGYPGGVAQSRPSSPTPSYRLAPNAALTDWSKTPKPGSSASSLAGYPSSRNGSVSSLPMSIQSKHKPSPLRIDSSDSTLRKTHDPASVGGIGGMYMPPLPTPRYNRSVTPCSDSEKPEGWVNPLDVHFTRPSTPQSPRPTSYLPKMTFPQENSKTPFLVPTPSGSIAPKSEEASIVSTEVTVPAPAAPVVESPKKTSPTFSIFPPSRAARQSGRSIFPATDDRPPSRKSLKESNFDFGIPPVPLDNLPPQMATINPNQFPQDIRKWNPSSPVIRDSIVTKQRVSVYRPTHAIVEPQDATKHTRHSVAASSIYSNGDDSNSRARSTSRDGRGRNRSLSNKRRSSSQSLSRTQDSLRRHSRKISSDTLRTDKRRSRQRDQLHFDPTQAPALRTRAGSIQGKTVDFDHPRESPFSNANAIHSNSSSISSTSSTSSRKGKANGQGRGQEDSIPSVPTLNFGVKPDFDPSSFAHHSFIGRNRSASEASQGSIGDFYDAYYRQSIMAQRQSVAQQTNAINLRSSGLLMPGSANLGVGAGKRPAPPPLKLGPGSIGGGGLRGETIMEVVSPAPSPGTGSQRFPKMAFVGNQLI</sequence>
<proteinExistence type="predicted"/>
<gene>
    <name evidence="3" type="ORF">NA56DRAFT_712454</name>
</gene>
<feature type="region of interest" description="Disordered" evidence="1">
    <location>
        <begin position="264"/>
        <end position="311"/>
    </location>
</feature>
<keyword evidence="2" id="KW-0472">Membrane</keyword>
<name>A0A2J6PG99_9HELO</name>
<dbReference type="EMBL" id="KZ613537">
    <property type="protein sequence ID" value="PMD12989.1"/>
    <property type="molecule type" value="Genomic_DNA"/>
</dbReference>
<reference evidence="3 4" key="1">
    <citation type="submission" date="2016-05" db="EMBL/GenBank/DDBJ databases">
        <title>A degradative enzymes factory behind the ericoid mycorrhizal symbiosis.</title>
        <authorList>
            <consortium name="DOE Joint Genome Institute"/>
            <person name="Martino E."/>
            <person name="Morin E."/>
            <person name="Grelet G."/>
            <person name="Kuo A."/>
            <person name="Kohler A."/>
            <person name="Daghino S."/>
            <person name="Barry K."/>
            <person name="Choi C."/>
            <person name="Cichocki N."/>
            <person name="Clum A."/>
            <person name="Copeland A."/>
            <person name="Hainaut M."/>
            <person name="Haridas S."/>
            <person name="Labutti K."/>
            <person name="Lindquist E."/>
            <person name="Lipzen A."/>
            <person name="Khouja H.-R."/>
            <person name="Murat C."/>
            <person name="Ohm R."/>
            <person name="Olson A."/>
            <person name="Spatafora J."/>
            <person name="Veneault-Fourrey C."/>
            <person name="Henrissat B."/>
            <person name="Grigoriev I."/>
            <person name="Martin F."/>
            <person name="Perotto S."/>
        </authorList>
    </citation>
    <scope>NUCLEOTIDE SEQUENCE [LARGE SCALE GENOMIC DNA]</scope>
    <source>
        <strain evidence="3 4">UAMH 7357</strain>
    </source>
</reference>
<protein>
    <submittedName>
        <fullName evidence="3">Uncharacterized protein</fullName>
    </submittedName>
</protein>
<feature type="region of interest" description="Disordered" evidence="1">
    <location>
        <begin position="369"/>
        <end position="534"/>
    </location>
</feature>
<feature type="transmembrane region" description="Helical" evidence="2">
    <location>
        <begin position="12"/>
        <end position="31"/>
    </location>
</feature>